<organism evidence="3 4">
    <name type="scientific">Frankia casuarinae (strain DSM 45818 / CECT 9043 / HFP020203 / CcI3)</name>
    <dbReference type="NCBI Taxonomy" id="106370"/>
    <lineage>
        <taxon>Bacteria</taxon>
        <taxon>Bacillati</taxon>
        <taxon>Actinomycetota</taxon>
        <taxon>Actinomycetes</taxon>
        <taxon>Frankiales</taxon>
        <taxon>Frankiaceae</taxon>
        <taxon>Frankia</taxon>
    </lineage>
</organism>
<evidence type="ECO:0000259" key="2">
    <source>
        <dbReference type="Pfam" id="PF20408"/>
    </source>
</evidence>
<dbReference type="GO" id="GO:0016787">
    <property type="term" value="F:hydrolase activity"/>
    <property type="evidence" value="ECO:0007669"/>
    <property type="project" value="UniProtKB-KW"/>
</dbReference>
<dbReference type="InterPro" id="IPR046879">
    <property type="entry name" value="KANL3/Tex30_Abhydrolase"/>
</dbReference>
<keyword evidence="4" id="KW-1185">Reference proteome</keyword>
<dbReference type="InterPro" id="IPR029058">
    <property type="entry name" value="AB_hydrolase_fold"/>
</dbReference>
<dbReference type="EMBL" id="CP000249">
    <property type="protein sequence ID" value="ABD13120.1"/>
    <property type="molecule type" value="Genomic_DNA"/>
</dbReference>
<dbReference type="PANTHER" id="PTHR13136">
    <property type="entry name" value="TESTIS DEVELOPMENT PROTEIN PRTD"/>
    <property type="match status" value="1"/>
</dbReference>
<protein>
    <submittedName>
        <fullName evidence="3">Hydrolase of the alpha/beta-hydrolase fold-like</fullName>
    </submittedName>
</protein>
<evidence type="ECO:0000313" key="3">
    <source>
        <dbReference type="EMBL" id="ABD13120.1"/>
    </source>
</evidence>
<evidence type="ECO:0000256" key="1">
    <source>
        <dbReference type="SAM" id="MobiDB-lite"/>
    </source>
</evidence>
<dbReference type="HOGENOM" id="CLU_072792_3_0_11"/>
<dbReference type="InterPro" id="IPR026555">
    <property type="entry name" value="NSL3/Tex30"/>
</dbReference>
<dbReference type="ESTHER" id="frasc-q2j6h2">
    <property type="family name" value="NLS3-Tex30"/>
</dbReference>
<dbReference type="Pfam" id="PF20408">
    <property type="entry name" value="Abhydrolase_11"/>
    <property type="match status" value="1"/>
</dbReference>
<feature type="domain" description="KANL3/Tex30 alpha/beta hydrolase-like" evidence="2">
    <location>
        <begin position="67"/>
        <end position="245"/>
    </location>
</feature>
<name>Q2J6H2_FRACC</name>
<evidence type="ECO:0000313" key="4">
    <source>
        <dbReference type="Proteomes" id="UP000001937"/>
    </source>
</evidence>
<dbReference type="PANTHER" id="PTHR13136:SF11">
    <property type="entry name" value="TESTIS-EXPRESSED PROTEIN 30"/>
    <property type="match status" value="1"/>
</dbReference>
<dbReference type="Gene3D" id="3.40.50.1820">
    <property type="entry name" value="alpha/beta hydrolase"/>
    <property type="match status" value="1"/>
</dbReference>
<sequence>MRGKSHTQGGSLTDSRLDHAVSFPVRADRCAPDSPSTAADPGQVPGDGAPTAVDGGRLLVVPGTAESTVLFLHGAGTGTDTPLFVQLAAYLTSVGVQVARLEMPYRVAGRRAPDRPARLDAVAIAAVEALGPPRPLAFAGASMGSRVAMRVAAGLEACGVLALGFPLQPPGTTPAGKTRPSRQDELDGAGVPVLVVQGERDSFGRPRPDPELGREIHLVAGADHSFQTRRRDARPPGEGVAEAARVGAFWLRGRLRESSAG</sequence>
<accession>Q2J6H2</accession>
<dbReference type="SUPFAM" id="SSF53474">
    <property type="entry name" value="alpha/beta-Hydrolases"/>
    <property type="match status" value="1"/>
</dbReference>
<keyword evidence="3" id="KW-0378">Hydrolase</keyword>
<dbReference type="AlphaFoldDB" id="Q2J6H2"/>
<accession>A0A1X1PSU8</accession>
<dbReference type="STRING" id="106370.Francci3_3769"/>
<feature type="region of interest" description="Disordered" evidence="1">
    <location>
        <begin position="25"/>
        <end position="51"/>
    </location>
</feature>
<reference evidence="3 4" key="1">
    <citation type="journal article" date="2007" name="Genome Res.">
        <title>Genome characteristics of facultatively symbiotic Frankia sp. strains reflect host range and host plant biogeography.</title>
        <authorList>
            <person name="Normand P."/>
            <person name="Lapierre P."/>
            <person name="Tisa L.S."/>
            <person name="Gogarten J.P."/>
            <person name="Alloisio N."/>
            <person name="Bagnarol E."/>
            <person name="Bassi C.A."/>
            <person name="Berry A.M."/>
            <person name="Bickhart D.M."/>
            <person name="Choisne N."/>
            <person name="Couloux A."/>
            <person name="Cournoyer B."/>
            <person name="Cruveiller S."/>
            <person name="Daubin V."/>
            <person name="Demange N."/>
            <person name="Francino M.P."/>
            <person name="Goltsman E."/>
            <person name="Huang Y."/>
            <person name="Kopp O.R."/>
            <person name="Labarre L."/>
            <person name="Lapidus A."/>
            <person name="Lavire C."/>
            <person name="Marechal J."/>
            <person name="Martinez M."/>
            <person name="Mastronunzio J.E."/>
            <person name="Mullin B.C."/>
            <person name="Niemann J."/>
            <person name="Pujic P."/>
            <person name="Rawnsley T."/>
            <person name="Rouy Z."/>
            <person name="Schenowitz C."/>
            <person name="Sellstedt A."/>
            <person name="Tavares F."/>
            <person name="Tomkins J.P."/>
            <person name="Vallenet D."/>
            <person name="Valverde C."/>
            <person name="Wall L.G."/>
            <person name="Wang Y."/>
            <person name="Medigue C."/>
            <person name="Benson D.R."/>
        </authorList>
    </citation>
    <scope>NUCLEOTIDE SEQUENCE [LARGE SCALE GENOMIC DNA]</scope>
    <source>
        <strain evidence="4">DSM 45818 / CECT 9043 / CcI3</strain>
    </source>
</reference>
<dbReference type="OrthoDB" id="652634at2"/>
<dbReference type="eggNOG" id="COG3571">
    <property type="taxonomic scope" value="Bacteria"/>
</dbReference>
<proteinExistence type="predicted"/>
<dbReference type="Proteomes" id="UP000001937">
    <property type="component" value="Chromosome"/>
</dbReference>
<dbReference type="KEGG" id="fra:Francci3_3769"/>
<gene>
    <name evidence="3" type="ordered locus">Francci3_3769</name>
</gene>